<gene>
    <name evidence="8" type="primary">tuaB</name>
    <name evidence="8" type="ORF">ACWI_00510</name>
</gene>
<feature type="transmembrane region" description="Helical" evidence="7">
    <location>
        <begin position="438"/>
        <end position="460"/>
    </location>
</feature>
<dbReference type="PANTHER" id="PTHR30250:SF10">
    <property type="entry name" value="LIPOPOLYSACCHARIDE BIOSYNTHESIS PROTEIN WZXC"/>
    <property type="match status" value="1"/>
</dbReference>
<accession>A0A1F2PM38</accession>
<evidence type="ECO:0000256" key="2">
    <source>
        <dbReference type="ARBA" id="ARBA00007430"/>
    </source>
</evidence>
<keyword evidence="6 7" id="KW-0472">Membrane</keyword>
<feature type="transmembrane region" description="Helical" evidence="7">
    <location>
        <begin position="46"/>
        <end position="64"/>
    </location>
</feature>
<evidence type="ECO:0000256" key="6">
    <source>
        <dbReference type="ARBA" id="ARBA00023136"/>
    </source>
</evidence>
<feature type="transmembrane region" description="Helical" evidence="7">
    <location>
        <begin position="411"/>
        <end position="432"/>
    </location>
</feature>
<feature type="transmembrane region" description="Helical" evidence="7">
    <location>
        <begin position="114"/>
        <end position="132"/>
    </location>
</feature>
<evidence type="ECO:0000256" key="4">
    <source>
        <dbReference type="ARBA" id="ARBA00022692"/>
    </source>
</evidence>
<name>A0A1F2PM38_9FIRM</name>
<dbReference type="InterPro" id="IPR050833">
    <property type="entry name" value="Poly_Biosynth_Transport"/>
</dbReference>
<feature type="transmembrane region" description="Helical" evidence="7">
    <location>
        <begin position="171"/>
        <end position="191"/>
    </location>
</feature>
<dbReference type="Pfam" id="PF13440">
    <property type="entry name" value="Polysacc_synt_3"/>
    <property type="match status" value="1"/>
</dbReference>
<dbReference type="OrthoDB" id="9770347at2"/>
<dbReference type="AlphaFoldDB" id="A0A1F2PM38"/>
<sequence length="497" mass="55224">MKVTNKDKAFLGVYWMTIMGVASVVIKLLITMILSRLLLPEQFGQVATIQIIISFAEIFWLMGVGSAIVQKKQLSENYIATGNTLNLILGLIIYVTIFVFASFIVGIVGSDDITMLRVLSIVFVIHSFSGVSEALLQKEMQFKVISIINTLAALINGAVAIILAFKGFGAWSLVVAQIISVMLQTVLSIIYKPIKFRLKIEKESAKELLNFGTGYALSKVFNNIASQGDYFVVSQTLGSEALGFYSRAYQLLQVPTNLIATVMERVLFPLLAMYQDEHEKIRYVVMNLTALIAILAFPITIVSLTMGADLVQVVLGPKWEETILPFKILIISLFFRMAYKIGDALVRSLGAVYKRLLVQIAYATLVIGGAYIGKEWGIAGVALTTTIAIIINYLIMTVLIGHLVELKLRELLGYLTPIIMVSIVIGGISYLISSFVTLLPYALVRLSVMTLAVGFMYIFAFKFVIIKYMPEDFRGFIKIIKHQTITKFVPKNKNRNN</sequence>
<evidence type="ECO:0000256" key="3">
    <source>
        <dbReference type="ARBA" id="ARBA00022475"/>
    </source>
</evidence>
<feature type="transmembrane region" description="Helical" evidence="7">
    <location>
        <begin position="85"/>
        <end position="108"/>
    </location>
</feature>
<keyword evidence="3" id="KW-1003">Cell membrane</keyword>
<evidence type="ECO:0000313" key="8">
    <source>
        <dbReference type="EMBL" id="OFV72448.1"/>
    </source>
</evidence>
<comment type="caution">
    <text evidence="8">The sequence shown here is derived from an EMBL/GenBank/DDBJ whole genome shotgun (WGS) entry which is preliminary data.</text>
</comment>
<organism evidence="8 9">
    <name type="scientific">Acetobacterium wieringae</name>
    <dbReference type="NCBI Taxonomy" id="52694"/>
    <lineage>
        <taxon>Bacteria</taxon>
        <taxon>Bacillati</taxon>
        <taxon>Bacillota</taxon>
        <taxon>Clostridia</taxon>
        <taxon>Eubacteriales</taxon>
        <taxon>Eubacteriaceae</taxon>
        <taxon>Acetobacterium</taxon>
    </lineage>
</organism>
<dbReference type="GO" id="GO:0005886">
    <property type="term" value="C:plasma membrane"/>
    <property type="evidence" value="ECO:0007669"/>
    <property type="project" value="UniProtKB-SubCell"/>
</dbReference>
<feature type="transmembrane region" description="Helical" evidence="7">
    <location>
        <begin position="322"/>
        <end position="339"/>
    </location>
</feature>
<dbReference type="PANTHER" id="PTHR30250">
    <property type="entry name" value="PST FAMILY PREDICTED COLANIC ACID TRANSPORTER"/>
    <property type="match status" value="1"/>
</dbReference>
<dbReference type="CDD" id="cd13127">
    <property type="entry name" value="MATE_tuaB_like"/>
    <property type="match status" value="1"/>
</dbReference>
<evidence type="ECO:0000313" key="9">
    <source>
        <dbReference type="Proteomes" id="UP000176244"/>
    </source>
</evidence>
<keyword evidence="4 7" id="KW-0812">Transmembrane</keyword>
<dbReference type="RefSeq" id="WP_070369446.1">
    <property type="nucleotide sequence ID" value="NZ_LKEU01000009.1"/>
</dbReference>
<dbReference type="Proteomes" id="UP000176244">
    <property type="component" value="Unassembled WGS sequence"/>
</dbReference>
<keyword evidence="5 7" id="KW-1133">Transmembrane helix</keyword>
<comment type="subcellular location">
    <subcellularLocation>
        <location evidence="1">Cell membrane</location>
        <topology evidence="1">Multi-pass membrane protein</topology>
    </subcellularLocation>
</comment>
<proteinExistence type="inferred from homology"/>
<reference evidence="8 9" key="1">
    <citation type="submission" date="2015-09" db="EMBL/GenBank/DDBJ databases">
        <title>Genome sequence of Acetobacterium wieringae DSM 1911.</title>
        <authorList>
            <person name="Poehlein A."/>
            <person name="Bengelsdorf F.R."/>
            <person name="Schiel-Bengelsdorf B."/>
            <person name="Duerre P."/>
            <person name="Daniel R."/>
        </authorList>
    </citation>
    <scope>NUCLEOTIDE SEQUENCE [LARGE SCALE GENOMIC DNA]</scope>
    <source>
        <strain evidence="8 9">DSM 1911</strain>
    </source>
</reference>
<dbReference type="STRING" id="52694.ACWI_00510"/>
<evidence type="ECO:0000256" key="5">
    <source>
        <dbReference type="ARBA" id="ARBA00022989"/>
    </source>
</evidence>
<evidence type="ECO:0000256" key="1">
    <source>
        <dbReference type="ARBA" id="ARBA00004651"/>
    </source>
</evidence>
<evidence type="ECO:0000256" key="7">
    <source>
        <dbReference type="SAM" id="Phobius"/>
    </source>
</evidence>
<comment type="similarity">
    <text evidence="2">Belongs to the polysaccharide synthase family.</text>
</comment>
<feature type="transmembrane region" description="Helical" evidence="7">
    <location>
        <begin position="351"/>
        <end position="372"/>
    </location>
</feature>
<feature type="transmembrane region" description="Helical" evidence="7">
    <location>
        <begin position="144"/>
        <end position="165"/>
    </location>
</feature>
<protein>
    <submittedName>
        <fullName evidence="8">Teichuronic acid biosynthesis protein TuaB</fullName>
    </submittedName>
</protein>
<dbReference type="EMBL" id="LKEU01000009">
    <property type="protein sequence ID" value="OFV72448.1"/>
    <property type="molecule type" value="Genomic_DNA"/>
</dbReference>
<feature type="transmembrane region" description="Helical" evidence="7">
    <location>
        <begin position="12"/>
        <end position="34"/>
    </location>
</feature>
<feature type="transmembrane region" description="Helical" evidence="7">
    <location>
        <begin position="378"/>
        <end position="404"/>
    </location>
</feature>
<feature type="transmembrane region" description="Helical" evidence="7">
    <location>
        <begin position="283"/>
        <end position="302"/>
    </location>
</feature>